<gene>
    <name evidence="2" type="ORF">HMPREF1039_1352</name>
</gene>
<keyword evidence="3" id="KW-1185">Reference proteome</keyword>
<comment type="caution">
    <text evidence="2">The sequence shown here is derived from an EMBL/GenBank/DDBJ whole genome shotgun (WGS) entry which is preliminary data.</text>
</comment>
<dbReference type="CDD" id="cd00093">
    <property type="entry name" value="HTH_XRE"/>
    <property type="match status" value="1"/>
</dbReference>
<dbReference type="Pfam" id="PF01381">
    <property type="entry name" value="HTH_3"/>
    <property type="match status" value="1"/>
</dbReference>
<proteinExistence type="predicted"/>
<name>A0ABN0D0K9_9FIRM</name>
<dbReference type="SUPFAM" id="SSF47413">
    <property type="entry name" value="lambda repressor-like DNA-binding domains"/>
    <property type="match status" value="1"/>
</dbReference>
<dbReference type="SMART" id="SM00530">
    <property type="entry name" value="HTH_XRE"/>
    <property type="match status" value="1"/>
</dbReference>
<sequence length="129" mass="14783">MREFTTADRLKELLEVKRISQAGLSKIMGISRSAMCQYISGKITPKQDNLYIISTSYGVSLAWLMGYDVPMDVSLPVITYSQEEQDLIFKYRSLLPVGKETVDAVLEVQYQAYLKSKRKLHKRRVTQDA</sequence>
<dbReference type="InterPro" id="IPR001387">
    <property type="entry name" value="Cro/C1-type_HTH"/>
</dbReference>
<evidence type="ECO:0000313" key="3">
    <source>
        <dbReference type="Proteomes" id="UP000004018"/>
    </source>
</evidence>
<organism evidence="2 3">
    <name type="scientific">Megasphaera lornae</name>
    <dbReference type="NCBI Taxonomy" id="1000568"/>
    <lineage>
        <taxon>Bacteria</taxon>
        <taxon>Bacillati</taxon>
        <taxon>Bacillota</taxon>
        <taxon>Negativicutes</taxon>
        <taxon>Veillonellales</taxon>
        <taxon>Veillonellaceae</taxon>
        <taxon>Megasphaera</taxon>
    </lineage>
</organism>
<reference evidence="2 3" key="1">
    <citation type="submission" date="2011-04" db="EMBL/GenBank/DDBJ databases">
        <authorList>
            <person name="Harkins D.M."/>
            <person name="Madupu R."/>
            <person name="Durkin A.S."/>
            <person name="Torralba M."/>
            <person name="Methe B."/>
            <person name="Sutton G.G."/>
            <person name="Nelson K.E."/>
        </authorList>
    </citation>
    <scope>NUCLEOTIDE SEQUENCE [LARGE SCALE GENOMIC DNA]</scope>
    <source>
        <strain evidence="2 3">UPII 199-6</strain>
    </source>
</reference>
<feature type="domain" description="HTH cro/C1-type" evidence="1">
    <location>
        <begin position="10"/>
        <end position="64"/>
    </location>
</feature>
<accession>A0ABN0D0K9</accession>
<evidence type="ECO:0000259" key="1">
    <source>
        <dbReference type="PROSITE" id="PS50943"/>
    </source>
</evidence>
<dbReference type="RefSeq" id="WP_007390854.1">
    <property type="nucleotide sequence ID" value="NZ_AFIJ01000018.1"/>
</dbReference>
<dbReference type="PROSITE" id="PS50943">
    <property type="entry name" value="HTH_CROC1"/>
    <property type="match status" value="1"/>
</dbReference>
<protein>
    <submittedName>
        <fullName evidence="2">DNA-binding helix-turn-helix protein</fullName>
    </submittedName>
</protein>
<dbReference type="Proteomes" id="UP000004018">
    <property type="component" value="Unassembled WGS sequence"/>
</dbReference>
<dbReference type="EMBL" id="AFIJ01000018">
    <property type="protein sequence ID" value="EGL41041.1"/>
    <property type="molecule type" value="Genomic_DNA"/>
</dbReference>
<evidence type="ECO:0000313" key="2">
    <source>
        <dbReference type="EMBL" id="EGL41041.1"/>
    </source>
</evidence>
<dbReference type="Gene3D" id="1.10.260.40">
    <property type="entry name" value="lambda repressor-like DNA-binding domains"/>
    <property type="match status" value="1"/>
</dbReference>
<dbReference type="InterPro" id="IPR010982">
    <property type="entry name" value="Lambda_DNA-bd_dom_sf"/>
</dbReference>
<keyword evidence="2" id="KW-0238">DNA-binding</keyword>
<dbReference type="GO" id="GO:0003677">
    <property type="term" value="F:DNA binding"/>
    <property type="evidence" value="ECO:0007669"/>
    <property type="project" value="UniProtKB-KW"/>
</dbReference>